<dbReference type="PROSITE" id="PS50109">
    <property type="entry name" value="HIS_KIN"/>
    <property type="match status" value="1"/>
</dbReference>
<dbReference type="PANTHER" id="PTHR43065">
    <property type="entry name" value="SENSOR HISTIDINE KINASE"/>
    <property type="match status" value="1"/>
</dbReference>
<keyword evidence="4" id="KW-0175">Coiled coil</keyword>
<sequence length="414" mass="46907">MESLFNFFSESDFMPHGHCYLWKPSLVWLHVISDFLLFLSFEIILVILMVIVMKSRKKIPFDWAITVIASLFLFCGFTHLMEVWNLWHSNYWLGGVLKALTATASVLSVAVIIPIIPAILKLPTPTELMEINKKLKEALEQKERLQKSLISQEKLASLGTVAAGIAHEIKNPINLMINSADYIKDFMEGDLLIHKDILLKEIQLDKKKDFEEDLDEAIHGCSIITNNGKRADAIIKNMLAQTRSGKVTFKLCNLKDLVTEYLNLSFHSARVKYVMDVKTDLTLVNIGEMDLIAVDIGRALTNIFDNSFYALKKKKNDLGEHFKPKLKVELTLKDQTHACLKIHDNGSGIPDDIFDRVLEPFYTTKRAGEGAGLGLSMVNDIIKSHEGEFLFDSKIHDFTEVTILLPLKMKGRNS</sequence>
<proteinExistence type="predicted"/>
<comment type="catalytic activity">
    <reaction evidence="1">
        <text>ATP + protein L-histidine = ADP + protein N-phospho-L-histidine.</text>
        <dbReference type="EC" id="2.7.13.3"/>
    </reaction>
</comment>
<evidence type="ECO:0000256" key="2">
    <source>
        <dbReference type="ARBA" id="ARBA00012438"/>
    </source>
</evidence>
<dbReference type="InterPro" id="IPR036097">
    <property type="entry name" value="HisK_dim/P_sf"/>
</dbReference>
<evidence type="ECO:0000259" key="6">
    <source>
        <dbReference type="PROSITE" id="PS50109"/>
    </source>
</evidence>
<evidence type="ECO:0000256" key="1">
    <source>
        <dbReference type="ARBA" id="ARBA00000085"/>
    </source>
</evidence>
<dbReference type="Gene3D" id="3.30.565.10">
    <property type="entry name" value="Histidine kinase-like ATPase, C-terminal domain"/>
    <property type="match status" value="1"/>
</dbReference>
<comment type="caution">
    <text evidence="7">The sequence shown here is derived from an EMBL/GenBank/DDBJ whole genome shotgun (WGS) entry which is preliminary data.</text>
</comment>
<organism evidence="7 8">
    <name type="scientific">Halobacteriovorax marinus</name>
    <dbReference type="NCBI Taxonomy" id="97084"/>
    <lineage>
        <taxon>Bacteria</taxon>
        <taxon>Pseudomonadati</taxon>
        <taxon>Bdellovibrionota</taxon>
        <taxon>Bacteriovoracia</taxon>
        <taxon>Bacteriovoracales</taxon>
        <taxon>Halobacteriovoraceae</taxon>
        <taxon>Halobacteriovorax</taxon>
    </lineage>
</organism>
<evidence type="ECO:0000256" key="5">
    <source>
        <dbReference type="SAM" id="Phobius"/>
    </source>
</evidence>
<dbReference type="Gene3D" id="1.10.287.130">
    <property type="match status" value="1"/>
</dbReference>
<evidence type="ECO:0000256" key="3">
    <source>
        <dbReference type="ARBA" id="ARBA00022553"/>
    </source>
</evidence>
<feature type="transmembrane region" description="Helical" evidence="5">
    <location>
        <begin position="27"/>
        <end position="51"/>
    </location>
</feature>
<dbReference type="SMART" id="SM00387">
    <property type="entry name" value="HATPase_c"/>
    <property type="match status" value="1"/>
</dbReference>
<evidence type="ECO:0000256" key="4">
    <source>
        <dbReference type="SAM" id="Coils"/>
    </source>
</evidence>
<dbReference type="AlphaFoldDB" id="A0A1Y5F4A7"/>
<evidence type="ECO:0000313" key="8">
    <source>
        <dbReference type="Proteomes" id="UP000196531"/>
    </source>
</evidence>
<name>A0A1Y5F4A7_9BACT</name>
<dbReference type="InterPro" id="IPR003594">
    <property type="entry name" value="HATPase_dom"/>
</dbReference>
<feature type="transmembrane region" description="Helical" evidence="5">
    <location>
        <begin position="99"/>
        <end position="120"/>
    </location>
</feature>
<dbReference type="SUPFAM" id="SSF55874">
    <property type="entry name" value="ATPase domain of HSP90 chaperone/DNA topoisomerase II/histidine kinase"/>
    <property type="match status" value="1"/>
</dbReference>
<accession>A0A1Y5F4A7</accession>
<dbReference type="EC" id="2.7.13.3" evidence="2"/>
<keyword evidence="3" id="KW-0597">Phosphoprotein</keyword>
<dbReference type="PANTHER" id="PTHR43065:SF42">
    <property type="entry name" value="TWO-COMPONENT SENSOR PPRA"/>
    <property type="match status" value="1"/>
</dbReference>
<dbReference type="InterPro" id="IPR036890">
    <property type="entry name" value="HATPase_C_sf"/>
</dbReference>
<dbReference type="InterPro" id="IPR058544">
    <property type="entry name" value="ETR1_N"/>
</dbReference>
<dbReference type="SUPFAM" id="SSF47384">
    <property type="entry name" value="Homodimeric domain of signal transducing histidine kinase"/>
    <property type="match status" value="1"/>
</dbReference>
<protein>
    <recommendedName>
        <fullName evidence="2">histidine kinase</fullName>
        <ecNumber evidence="2">2.7.13.3</ecNumber>
    </recommendedName>
</protein>
<dbReference type="Pfam" id="PF25487">
    <property type="entry name" value="ETR1_N"/>
    <property type="match status" value="1"/>
</dbReference>
<dbReference type="EMBL" id="MAAO01000008">
    <property type="protein sequence ID" value="OUR95304.1"/>
    <property type="molecule type" value="Genomic_DNA"/>
</dbReference>
<dbReference type="CDD" id="cd00082">
    <property type="entry name" value="HisKA"/>
    <property type="match status" value="1"/>
</dbReference>
<gene>
    <name evidence="7" type="ORF">A9Q84_15815</name>
</gene>
<reference evidence="8" key="1">
    <citation type="journal article" date="2017" name="Proc. Natl. Acad. Sci. U.S.A.">
        <title>Simulation of Deepwater Horizon oil plume reveals substrate specialization within a complex community of hydrocarbon-degraders.</title>
        <authorList>
            <person name="Hu P."/>
            <person name="Dubinsky E.A."/>
            <person name="Probst A.J."/>
            <person name="Wang J."/>
            <person name="Sieber C.M.K."/>
            <person name="Tom L.M."/>
            <person name="Gardinali P."/>
            <person name="Banfield J.F."/>
            <person name="Atlas R.M."/>
            <person name="Andersen G.L."/>
        </authorList>
    </citation>
    <scope>NUCLEOTIDE SEQUENCE [LARGE SCALE GENOMIC DNA]</scope>
</reference>
<keyword evidence="5" id="KW-0472">Membrane</keyword>
<dbReference type="Proteomes" id="UP000196531">
    <property type="component" value="Unassembled WGS sequence"/>
</dbReference>
<evidence type="ECO:0000313" key="7">
    <source>
        <dbReference type="EMBL" id="OUR95304.1"/>
    </source>
</evidence>
<dbReference type="CDD" id="cd00075">
    <property type="entry name" value="HATPase"/>
    <property type="match status" value="1"/>
</dbReference>
<dbReference type="InterPro" id="IPR005467">
    <property type="entry name" value="His_kinase_dom"/>
</dbReference>
<feature type="domain" description="Histidine kinase" evidence="6">
    <location>
        <begin position="164"/>
        <end position="409"/>
    </location>
</feature>
<dbReference type="InterPro" id="IPR004358">
    <property type="entry name" value="Sig_transdc_His_kin-like_C"/>
</dbReference>
<feature type="transmembrane region" description="Helical" evidence="5">
    <location>
        <begin position="63"/>
        <end position="87"/>
    </location>
</feature>
<dbReference type="InterPro" id="IPR003661">
    <property type="entry name" value="HisK_dim/P_dom"/>
</dbReference>
<keyword evidence="5" id="KW-0812">Transmembrane</keyword>
<dbReference type="GO" id="GO:0000155">
    <property type="term" value="F:phosphorelay sensor kinase activity"/>
    <property type="evidence" value="ECO:0007669"/>
    <property type="project" value="InterPro"/>
</dbReference>
<dbReference type="Pfam" id="PF02518">
    <property type="entry name" value="HATPase_c"/>
    <property type="match status" value="1"/>
</dbReference>
<dbReference type="PRINTS" id="PR00344">
    <property type="entry name" value="BCTRLSENSOR"/>
</dbReference>
<feature type="coiled-coil region" evidence="4">
    <location>
        <begin position="128"/>
        <end position="155"/>
    </location>
</feature>
<keyword evidence="5" id="KW-1133">Transmembrane helix</keyword>